<evidence type="ECO:0000313" key="3">
    <source>
        <dbReference type="Proteomes" id="UP000053157"/>
    </source>
</evidence>
<organism evidence="2 3">
    <name type="scientific">Haloferax profundi</name>
    <dbReference type="NCBI Taxonomy" id="1544718"/>
    <lineage>
        <taxon>Archaea</taxon>
        <taxon>Methanobacteriati</taxon>
        <taxon>Methanobacteriota</taxon>
        <taxon>Stenosarchaea group</taxon>
        <taxon>Halobacteria</taxon>
        <taxon>Halobacteriales</taxon>
        <taxon>Haloferacaceae</taxon>
        <taxon>Haloferax</taxon>
    </lineage>
</organism>
<proteinExistence type="predicted"/>
<dbReference type="GO" id="GO:0043571">
    <property type="term" value="P:maintenance of CRISPR repeat elements"/>
    <property type="evidence" value="ECO:0007669"/>
    <property type="project" value="InterPro"/>
</dbReference>
<dbReference type="Proteomes" id="UP000053157">
    <property type="component" value="Unassembled WGS sequence"/>
</dbReference>
<name>A0A0W1SVC7_9EURY</name>
<feature type="region of interest" description="Disordered" evidence="1">
    <location>
        <begin position="119"/>
        <end position="142"/>
    </location>
</feature>
<accession>A0A0W1SVC7</accession>
<evidence type="ECO:0000256" key="1">
    <source>
        <dbReference type="SAM" id="MobiDB-lite"/>
    </source>
</evidence>
<keyword evidence="3" id="KW-1185">Reference proteome</keyword>
<comment type="caution">
    <text evidence="2">The sequence shown here is derived from an EMBL/GenBank/DDBJ whole genome shotgun (WGS) entry which is preliminary data.</text>
</comment>
<dbReference type="InterPro" id="IPR006482">
    <property type="entry name" value="Cas7_Csh2/Csh2"/>
</dbReference>
<dbReference type="RefSeq" id="WP_058571104.1">
    <property type="nucleotide sequence ID" value="NZ_LOPV01000066.1"/>
</dbReference>
<protein>
    <submittedName>
        <fullName evidence="2">Uncharacterized protein</fullName>
    </submittedName>
</protein>
<evidence type="ECO:0000313" key="2">
    <source>
        <dbReference type="EMBL" id="KTG30314.1"/>
    </source>
</evidence>
<dbReference type="AlphaFoldDB" id="A0A0W1SVC7"/>
<dbReference type="EMBL" id="LOPV01000066">
    <property type="protein sequence ID" value="KTG30314.1"/>
    <property type="molecule type" value="Genomic_DNA"/>
</dbReference>
<reference evidence="2 3" key="1">
    <citation type="submission" date="2015-12" db="EMBL/GenBank/DDBJ databases">
        <title>Haloferax profundi sp. nov. isolated from the Discovery deep brine-seawater interface in the Red Sea.</title>
        <authorList>
            <person name="Zhang G."/>
            <person name="Stingl U."/>
            <person name="Rashid M."/>
        </authorList>
    </citation>
    <scope>NUCLEOTIDE SEQUENCE [LARGE SCALE GENOMIC DNA]</scope>
    <source>
        <strain evidence="2 3">SB29</strain>
    </source>
</reference>
<sequence>MFSGTGIVDPQRARETNLSEEDVRRLDTLCWRAIKNQTVSRSKFGQEPQLYLRVEYTHPEFHIGRLDELLKLTPTTDETIRSPSDYHLNIEKLVSVLTEYEGMIEAAYCVGSPRITLRTNPDSDMGGGGGTGRKTLRAKYPDGERPRQLRSYEFVVDPAYRIELATTDTSRYKELKQKLEAGLSNYPVSMGESEYLARRCKCRPLV</sequence>
<gene>
    <name evidence="2" type="ORF">AUR66_08400</name>
</gene>
<dbReference type="Pfam" id="PF05107">
    <property type="entry name" value="Cas_Cas7"/>
    <property type="match status" value="1"/>
</dbReference>